<evidence type="ECO:0000313" key="3">
    <source>
        <dbReference type="Proteomes" id="UP000288805"/>
    </source>
</evidence>
<reference evidence="2 3" key="1">
    <citation type="journal article" date="2018" name="PLoS Genet.">
        <title>Population sequencing reveals clonal diversity and ancestral inbreeding in the grapevine cultivar Chardonnay.</title>
        <authorList>
            <person name="Roach M.J."/>
            <person name="Johnson D.L."/>
            <person name="Bohlmann J."/>
            <person name="van Vuuren H.J."/>
            <person name="Jones S.J."/>
            <person name="Pretorius I.S."/>
            <person name="Schmidt S.A."/>
            <person name="Borneman A.R."/>
        </authorList>
    </citation>
    <scope>NUCLEOTIDE SEQUENCE [LARGE SCALE GENOMIC DNA]</scope>
    <source>
        <strain evidence="3">cv. Chardonnay</strain>
        <tissue evidence="2">Leaf</tissue>
    </source>
</reference>
<proteinExistence type="predicted"/>
<gene>
    <name evidence="2" type="ORF">CK203_112790</name>
</gene>
<accession>A0A438CGX1</accession>
<feature type="region of interest" description="Disordered" evidence="1">
    <location>
        <begin position="269"/>
        <end position="311"/>
    </location>
</feature>
<sequence length="311" mass="34254">MFLHPNVFWLLMGCTVLDMLFQLDLSLLEVLFIYTVKMSQKERFSLSAHIPSLQLVTSLSYSCKGWAKGHVLVSGPWSGSSEGTNKERWGRLIEWVEKAPFTLLNKLFEIDVVEQAYKVLLSDKNLLALIDNPKSFIIPVFSPLALSSLVPGPFRGAREKIIGEDIEASSRCWSFVLQFCCPPSHSKEEGNCCSSCPEGEDSASYIPSSPSVSSSSSSSFSFSFSDGPQAGVDRVVPPIICEEEDEEEDMASNLRARFCERQRKSLSKSIAINPTPSKKASLKPASAPPPMPVPSTITMAVTPKPDEKPLR</sequence>
<organism evidence="2 3">
    <name type="scientific">Vitis vinifera</name>
    <name type="common">Grape</name>
    <dbReference type="NCBI Taxonomy" id="29760"/>
    <lineage>
        <taxon>Eukaryota</taxon>
        <taxon>Viridiplantae</taxon>
        <taxon>Streptophyta</taxon>
        <taxon>Embryophyta</taxon>
        <taxon>Tracheophyta</taxon>
        <taxon>Spermatophyta</taxon>
        <taxon>Magnoliopsida</taxon>
        <taxon>eudicotyledons</taxon>
        <taxon>Gunneridae</taxon>
        <taxon>Pentapetalae</taxon>
        <taxon>rosids</taxon>
        <taxon>Vitales</taxon>
        <taxon>Vitaceae</taxon>
        <taxon>Viteae</taxon>
        <taxon>Vitis</taxon>
    </lineage>
</organism>
<dbReference type="AlphaFoldDB" id="A0A438CGX1"/>
<evidence type="ECO:0000256" key="1">
    <source>
        <dbReference type="SAM" id="MobiDB-lite"/>
    </source>
</evidence>
<dbReference type="Proteomes" id="UP000288805">
    <property type="component" value="Unassembled WGS sequence"/>
</dbReference>
<comment type="caution">
    <text evidence="2">The sequence shown here is derived from an EMBL/GenBank/DDBJ whole genome shotgun (WGS) entry which is preliminary data.</text>
</comment>
<evidence type="ECO:0000313" key="2">
    <source>
        <dbReference type="EMBL" id="RVW22467.1"/>
    </source>
</evidence>
<name>A0A438CGX1_VITVI</name>
<protein>
    <submittedName>
        <fullName evidence="2">Uncharacterized protein</fullName>
    </submittedName>
</protein>
<feature type="compositionally biased region" description="Low complexity" evidence="1">
    <location>
        <begin position="274"/>
        <end position="285"/>
    </location>
</feature>
<dbReference type="EMBL" id="QGNW01002233">
    <property type="protein sequence ID" value="RVW22467.1"/>
    <property type="molecule type" value="Genomic_DNA"/>
</dbReference>